<sequence>MSRRSLLCAAVALALPLSGCTAKSSPPTPPPPVPGPMRLVAFDSCEQLEADLKRAAKASVGPYGLPGSAAMPETMPFGSRTMADSAGVAAKAPGAPPEYSGTNNHERDADEPDIVKTDGRRIVTVDRGALRVVDAATRTQTGKLDLQLRQGGGPLELLLAGDVALVLVPGGWMGYAPDSRMMPAATKPELISVDISGPPRIVSRYRTEGNLVDARLTGSTARIVLRSNPRITFPEQPAAWDDDERIKAQRKVIDRASVAAWLPSWEVTTGGTTSKGATDCGRVSRPSDYSGGSLLSVLTFDLTKPVLGSGDAVTVAADGDTVYATASSLYLAGDQRWRLNWAGGRAGRPARQETELYRFTLNGNQPPVYAGAGTVTGFLINQYAMSEWDGHLRVATTNEQAGQSAVRVLRVDDDKLVQTGMVDGLGKGERIYSVRFIGPRGYVVTFRQTDPLYSLDLGDPAKPKVTGELKITGYSAHLQPAGDGRLIGVGQEADTDGRIQGTQVSLFDVSDPAEPRRLAQHHIAGGHSEAEWDPHALLWWPATNLLVVPVSSVSFDGGGGTGGALALRVSDTGVREIATLRQAMVRRSLVIGDTLWTLSDGGLQASRLSTMEKLAWLPAV</sequence>
<feature type="region of interest" description="Disordered" evidence="1">
    <location>
        <begin position="88"/>
        <end position="114"/>
    </location>
</feature>
<feature type="signal peptide" evidence="2">
    <location>
        <begin position="1"/>
        <end position="24"/>
    </location>
</feature>
<keyword evidence="2" id="KW-0732">Signal</keyword>
<evidence type="ECO:0000313" key="4">
    <source>
        <dbReference type="Proteomes" id="UP000182486"/>
    </source>
</evidence>
<evidence type="ECO:0000256" key="1">
    <source>
        <dbReference type="SAM" id="MobiDB-lite"/>
    </source>
</evidence>
<dbReference type="RefSeq" id="WP_071805570.1">
    <property type="nucleotide sequence ID" value="NZ_MEIA01000131.1"/>
</dbReference>
<feature type="chain" id="PRO_5009664478" description="Beta propeller domain-containing protein" evidence="2">
    <location>
        <begin position="25"/>
        <end position="620"/>
    </location>
</feature>
<dbReference type="Proteomes" id="UP000182486">
    <property type="component" value="Unassembled WGS sequence"/>
</dbReference>
<name>A0A1K0GRK8_9ACTN</name>
<evidence type="ECO:0008006" key="5">
    <source>
        <dbReference type="Google" id="ProtNLM"/>
    </source>
</evidence>
<reference evidence="3 4" key="1">
    <citation type="submission" date="2016-09" db="EMBL/GenBank/DDBJ databases">
        <title>Couchioplanes caeruleus draft genome sequence.</title>
        <authorList>
            <person name="Sheehan J."/>
            <person name="Caffrey P."/>
        </authorList>
    </citation>
    <scope>NUCLEOTIDE SEQUENCE [LARGE SCALE GENOMIC DNA]</scope>
    <source>
        <strain evidence="3 4">DSM 43634</strain>
    </source>
</reference>
<feature type="compositionally biased region" description="Basic and acidic residues" evidence="1">
    <location>
        <begin position="104"/>
        <end position="114"/>
    </location>
</feature>
<gene>
    <name evidence="3" type="ORF">BG844_13110</name>
</gene>
<dbReference type="EMBL" id="MEIA01000131">
    <property type="protein sequence ID" value="OJF13836.1"/>
    <property type="molecule type" value="Genomic_DNA"/>
</dbReference>
<keyword evidence="4" id="KW-1185">Reference proteome</keyword>
<comment type="caution">
    <text evidence="3">The sequence shown here is derived from an EMBL/GenBank/DDBJ whole genome shotgun (WGS) entry which is preliminary data.</text>
</comment>
<dbReference type="AlphaFoldDB" id="A0A1K0GRK8"/>
<dbReference type="Pfam" id="PF09826">
    <property type="entry name" value="Beta_propel"/>
    <property type="match status" value="1"/>
</dbReference>
<organism evidence="3 4">
    <name type="scientific">Couchioplanes caeruleus subsp. caeruleus</name>
    <dbReference type="NCBI Taxonomy" id="56427"/>
    <lineage>
        <taxon>Bacteria</taxon>
        <taxon>Bacillati</taxon>
        <taxon>Actinomycetota</taxon>
        <taxon>Actinomycetes</taxon>
        <taxon>Micromonosporales</taxon>
        <taxon>Micromonosporaceae</taxon>
        <taxon>Couchioplanes</taxon>
    </lineage>
</organism>
<evidence type="ECO:0000313" key="3">
    <source>
        <dbReference type="EMBL" id="OJF13836.1"/>
    </source>
</evidence>
<accession>A0A1K0GRK8</accession>
<evidence type="ECO:0000256" key="2">
    <source>
        <dbReference type="SAM" id="SignalP"/>
    </source>
</evidence>
<protein>
    <recommendedName>
        <fullName evidence="5">Beta propeller domain-containing protein</fullName>
    </recommendedName>
</protein>
<dbReference type="InterPro" id="IPR019198">
    <property type="entry name" value="Beta_propeller_containing"/>
</dbReference>
<dbReference type="SUPFAM" id="SSF69322">
    <property type="entry name" value="Tricorn protease domain 2"/>
    <property type="match status" value="1"/>
</dbReference>
<proteinExistence type="predicted"/>